<dbReference type="EMBL" id="SDCK01000003">
    <property type="protein sequence ID" value="TCX57336.1"/>
    <property type="molecule type" value="Genomic_DNA"/>
</dbReference>
<dbReference type="RefSeq" id="WP_023159462.1">
    <property type="nucleotide sequence ID" value="NZ_CAAGTS010000001.1"/>
</dbReference>
<organism evidence="2">
    <name type="scientific">Klebsiella pneumoniae</name>
    <dbReference type="NCBI Taxonomy" id="573"/>
    <lineage>
        <taxon>Bacteria</taxon>
        <taxon>Pseudomonadati</taxon>
        <taxon>Pseudomonadota</taxon>
        <taxon>Gammaproteobacteria</taxon>
        <taxon>Enterobacterales</taxon>
        <taxon>Enterobacteriaceae</taxon>
        <taxon>Klebsiella/Raoultella group</taxon>
        <taxon>Klebsiella</taxon>
        <taxon>Klebsiella pneumoniae complex</taxon>
    </lineage>
</organism>
<dbReference type="Gene3D" id="1.10.10.10">
    <property type="entry name" value="Winged helix-like DNA-binding domain superfamily/Winged helix DNA-binding domain"/>
    <property type="match status" value="1"/>
</dbReference>
<dbReference type="EMBL" id="SDCG01000004">
    <property type="protein sequence ID" value="TCX29392.1"/>
    <property type="molecule type" value="Genomic_DNA"/>
</dbReference>
<dbReference type="EMBL" id="SDCQ01000011">
    <property type="protein sequence ID" value="TCX90133.1"/>
    <property type="molecule type" value="Genomic_DNA"/>
</dbReference>
<gene>
    <name evidence="1" type="ORF">ETE70_07515</name>
    <name evidence="3" type="ORF">ETE72_03740</name>
    <name evidence="5" type="ORF">ETE87_12295</name>
    <name evidence="4" type="ORF">ETE99_16670</name>
    <name evidence="2" type="ORF">ETF02_02765</name>
    <name evidence="6" type="ORF">ETH45_20200</name>
</gene>
<dbReference type="InterPro" id="IPR010382">
    <property type="entry name" value="DUF977"/>
</dbReference>
<evidence type="ECO:0000313" key="2">
    <source>
        <dbReference type="EMBL" id="TCX47646.1"/>
    </source>
</evidence>
<reference evidence="2" key="1">
    <citation type="submission" date="2019-01" db="EMBL/GenBank/DDBJ databases">
        <authorList>
            <person name="Lista F."/>
            <person name="Anselmo A."/>
        </authorList>
    </citation>
    <scope>NUCLEOTIDE SEQUENCE</scope>
    <source>
        <strain evidence="3">12S</strain>
        <strain evidence="6">14R</strain>
        <strain evidence="2">14S</strain>
        <strain evidence="1">16S</strain>
        <strain evidence="5">6S</strain>
        <strain evidence="4">7S</strain>
    </source>
</reference>
<name>A0A483JTB4_KLEPN</name>
<evidence type="ECO:0000313" key="6">
    <source>
        <dbReference type="EMBL" id="TCY64295.1"/>
    </source>
</evidence>
<proteinExistence type="predicted"/>
<protein>
    <submittedName>
        <fullName evidence="2">DUF977 family protein</fullName>
    </submittedName>
</protein>
<evidence type="ECO:0000313" key="5">
    <source>
        <dbReference type="EMBL" id="TCX90133.1"/>
    </source>
</evidence>
<evidence type="ECO:0000313" key="3">
    <source>
        <dbReference type="EMBL" id="TCX57336.1"/>
    </source>
</evidence>
<dbReference type="InterPro" id="IPR036388">
    <property type="entry name" value="WH-like_DNA-bd_sf"/>
</dbReference>
<sequence>MARALSAVERREYVRAVIRITRHQGRLTTAEAMKKLGLSRATVQRYFSVAEATGEVIRHGRLGLFRDQRAVIDFDMKRFGLVPKVAVGMNYSLLGCPVFQRFLDIQEVIFTCTPASSSREAV</sequence>
<comment type="caution">
    <text evidence="2">The sequence shown here is derived from an EMBL/GenBank/DDBJ whole genome shotgun (WGS) entry which is preliminary data.</text>
</comment>
<dbReference type="EMBL" id="SDDH01000039">
    <property type="protein sequence ID" value="TCY64295.1"/>
    <property type="molecule type" value="Genomic_DNA"/>
</dbReference>
<evidence type="ECO:0000313" key="4">
    <source>
        <dbReference type="EMBL" id="TCX81443.1"/>
    </source>
</evidence>
<dbReference type="AlphaFoldDB" id="A0A483JTB4"/>
<evidence type="ECO:0000313" key="1">
    <source>
        <dbReference type="EMBL" id="TCX29392.1"/>
    </source>
</evidence>
<dbReference type="EMBL" id="SDCP01000021">
    <property type="protein sequence ID" value="TCX81443.1"/>
    <property type="molecule type" value="Genomic_DNA"/>
</dbReference>
<accession>A0A483JTB4</accession>
<dbReference type="EMBL" id="SDCI01000002">
    <property type="protein sequence ID" value="TCX47646.1"/>
    <property type="molecule type" value="Genomic_DNA"/>
</dbReference>
<dbReference type="Pfam" id="PF06163">
    <property type="entry name" value="DUF977"/>
    <property type="match status" value="1"/>
</dbReference>